<name>A0A0E4H697_9STRE</name>
<reference evidence="2" key="1">
    <citation type="submission" date="2015-03" db="EMBL/GenBank/DDBJ databases">
        <authorList>
            <person name="Urmite Genomes"/>
        </authorList>
    </citation>
    <scope>NUCLEOTIDE SEQUENCE [LARGE SCALE GENOMIC DNA]</scope>
    <source>
        <strain evidence="2">FF10</strain>
    </source>
</reference>
<evidence type="ECO:0000313" key="2">
    <source>
        <dbReference type="Proteomes" id="UP000198604"/>
    </source>
</evidence>
<dbReference type="RefSeq" id="WP_093651535.1">
    <property type="nucleotide sequence ID" value="NZ_CTEN01000006.1"/>
</dbReference>
<protein>
    <submittedName>
        <fullName evidence="1">Uncharacterized protein</fullName>
    </submittedName>
</protein>
<accession>A0A0E4H697</accession>
<dbReference type="OrthoDB" id="2216615at2"/>
<evidence type="ECO:0000313" key="1">
    <source>
        <dbReference type="EMBL" id="CQR26011.1"/>
    </source>
</evidence>
<dbReference type="Proteomes" id="UP000198604">
    <property type="component" value="Unassembled WGS sequence"/>
</dbReference>
<dbReference type="AlphaFoldDB" id="A0A0E4H697"/>
<organism evidence="1 2">
    <name type="scientific">Streptococcus varani</name>
    <dbReference type="NCBI Taxonomy" id="1608583"/>
    <lineage>
        <taxon>Bacteria</taxon>
        <taxon>Bacillati</taxon>
        <taxon>Bacillota</taxon>
        <taxon>Bacilli</taxon>
        <taxon>Lactobacillales</taxon>
        <taxon>Streptococcaceae</taxon>
        <taxon>Streptococcus</taxon>
    </lineage>
</organism>
<dbReference type="EMBL" id="CTEN01000006">
    <property type="protein sequence ID" value="CQR26011.1"/>
    <property type="molecule type" value="Genomic_DNA"/>
</dbReference>
<gene>
    <name evidence="1" type="ORF">BN1356_02356</name>
</gene>
<proteinExistence type="predicted"/>
<dbReference type="STRING" id="1608583.BN1356_02356"/>
<sequence length="251" mass="29602">MYGKKLSKNNQFIERTLTGLNIEGNDKRLCKLGFEFNESNTNEDCILVIGLNPAGGENVVKHESEERLNLNSLSQDNIKTTHVYNSYYRPIYKLMSEITGNNVKWPWCNKSWDELDTEFDKNKLSIYKEKLKLEFDKHKDRRFTLYIGDMFYYHETKSKMLPLIKETNYSEYCRDMLKLHIKVLRESKKSIKFIYVNNAQVSKWLCGDSIKTMDIIDSIKVFYGGMLSRGNMDAFSRGRLIDQIKSHFEDF</sequence>
<keyword evidence="2" id="KW-1185">Reference proteome</keyword>